<gene>
    <name evidence="11" type="ORF">KC729_11855</name>
</gene>
<dbReference type="SUPFAM" id="SSF47323">
    <property type="entry name" value="Anticodon-binding domain of a subclass of class I aminoacyl-tRNA synthetases"/>
    <property type="match status" value="1"/>
</dbReference>
<evidence type="ECO:0000256" key="2">
    <source>
        <dbReference type="ARBA" id="ARBA00022598"/>
    </source>
</evidence>
<evidence type="ECO:0000259" key="10">
    <source>
        <dbReference type="Pfam" id="PF08264"/>
    </source>
</evidence>
<dbReference type="EC" id="6.1.1.9" evidence="1"/>
<evidence type="ECO:0000256" key="4">
    <source>
        <dbReference type="ARBA" id="ARBA00022840"/>
    </source>
</evidence>
<keyword evidence="6" id="KW-0030">Aminoacyl-tRNA synthetase</keyword>
<evidence type="ECO:0000313" key="12">
    <source>
        <dbReference type="Proteomes" id="UP000697710"/>
    </source>
</evidence>
<dbReference type="Gene3D" id="1.10.730.10">
    <property type="entry name" value="Isoleucyl-tRNA Synthetase, Domain 1"/>
    <property type="match status" value="1"/>
</dbReference>
<organism evidence="11 12">
    <name type="scientific">Eiseniibacteriota bacterium</name>
    <dbReference type="NCBI Taxonomy" id="2212470"/>
    <lineage>
        <taxon>Bacteria</taxon>
        <taxon>Candidatus Eiseniibacteriota</taxon>
    </lineage>
</organism>
<dbReference type="Gene3D" id="3.40.50.620">
    <property type="entry name" value="HUPs"/>
    <property type="match status" value="1"/>
</dbReference>
<dbReference type="InterPro" id="IPR013155">
    <property type="entry name" value="M/V/L/I-tRNA-synth_anticd-bd"/>
</dbReference>
<dbReference type="Pfam" id="PF08264">
    <property type="entry name" value="Anticodon_1"/>
    <property type="match status" value="1"/>
</dbReference>
<dbReference type="Pfam" id="PF00133">
    <property type="entry name" value="tRNA-synt_1"/>
    <property type="match status" value="1"/>
</dbReference>
<dbReference type="CDD" id="cd07962">
    <property type="entry name" value="Anticodon_Ia_Val"/>
    <property type="match status" value="1"/>
</dbReference>
<reference evidence="11" key="2">
    <citation type="journal article" date="2021" name="Microbiome">
        <title>Successional dynamics and alternative stable states in a saline activated sludge microbial community over 9 years.</title>
        <authorList>
            <person name="Wang Y."/>
            <person name="Ye J."/>
            <person name="Ju F."/>
            <person name="Liu L."/>
            <person name="Boyd J.A."/>
            <person name="Deng Y."/>
            <person name="Parks D.H."/>
            <person name="Jiang X."/>
            <person name="Yin X."/>
            <person name="Woodcroft B.J."/>
            <person name="Tyson G.W."/>
            <person name="Hugenholtz P."/>
            <person name="Polz M.F."/>
            <person name="Zhang T."/>
        </authorList>
    </citation>
    <scope>NUCLEOTIDE SEQUENCE</scope>
    <source>
        <strain evidence="11">HKST-UBA01</strain>
    </source>
</reference>
<protein>
    <recommendedName>
        <fullName evidence="1">valine--tRNA ligase</fullName>
        <ecNumber evidence="1">6.1.1.9</ecNumber>
    </recommendedName>
    <alternativeName>
        <fullName evidence="7">Valyl-tRNA synthetase</fullName>
    </alternativeName>
</protein>
<dbReference type="InterPro" id="IPR002300">
    <property type="entry name" value="aa-tRNA-synth_Ia"/>
</dbReference>
<evidence type="ECO:0000256" key="8">
    <source>
        <dbReference type="ARBA" id="ARBA00047552"/>
    </source>
</evidence>
<dbReference type="Proteomes" id="UP000697710">
    <property type="component" value="Unassembled WGS sequence"/>
</dbReference>
<comment type="caution">
    <text evidence="11">The sequence shown here is derived from an EMBL/GenBank/DDBJ whole genome shotgun (WGS) entry which is preliminary data.</text>
</comment>
<feature type="domain" description="Methionyl/Valyl/Leucyl/Isoleucyl-tRNA synthetase anticodon-binding" evidence="10">
    <location>
        <begin position="179"/>
        <end position="326"/>
    </location>
</feature>
<evidence type="ECO:0000256" key="5">
    <source>
        <dbReference type="ARBA" id="ARBA00022917"/>
    </source>
</evidence>
<evidence type="ECO:0000313" key="11">
    <source>
        <dbReference type="EMBL" id="MCA9728371.1"/>
    </source>
</evidence>
<accession>A0A956LZL7</accession>
<dbReference type="AlphaFoldDB" id="A0A956LZL7"/>
<feature type="domain" description="Aminoacyl-tRNA synthetase class Ia" evidence="9">
    <location>
        <begin position="1"/>
        <end position="114"/>
    </location>
</feature>
<evidence type="ECO:0000259" key="9">
    <source>
        <dbReference type="Pfam" id="PF00133"/>
    </source>
</evidence>
<reference evidence="11" key="1">
    <citation type="submission" date="2020-04" db="EMBL/GenBank/DDBJ databases">
        <authorList>
            <person name="Zhang T."/>
        </authorList>
    </citation>
    <scope>NUCLEOTIDE SEQUENCE</scope>
    <source>
        <strain evidence="11">HKST-UBA01</strain>
    </source>
</reference>
<dbReference type="InterPro" id="IPR009080">
    <property type="entry name" value="tRNAsynth_Ia_anticodon-bd"/>
</dbReference>
<dbReference type="InterPro" id="IPR002303">
    <property type="entry name" value="Valyl-tRNA_ligase"/>
</dbReference>
<dbReference type="PANTHER" id="PTHR11946:SF93">
    <property type="entry name" value="VALINE--TRNA LIGASE, CHLOROPLASTIC_MITOCHONDRIAL 2"/>
    <property type="match status" value="1"/>
</dbReference>
<proteinExistence type="predicted"/>
<dbReference type="EMBL" id="JAGQHR010000365">
    <property type="protein sequence ID" value="MCA9728371.1"/>
    <property type="molecule type" value="Genomic_DNA"/>
</dbReference>
<feature type="non-terminal residue" evidence="11">
    <location>
        <position position="1"/>
    </location>
</feature>
<name>A0A956LZL7_UNCEI</name>
<dbReference type="GO" id="GO:0006438">
    <property type="term" value="P:valyl-tRNA aminoacylation"/>
    <property type="evidence" value="ECO:0007669"/>
    <property type="project" value="InterPro"/>
</dbReference>
<dbReference type="InterPro" id="IPR014729">
    <property type="entry name" value="Rossmann-like_a/b/a_fold"/>
</dbReference>
<dbReference type="GO" id="GO:0004832">
    <property type="term" value="F:valine-tRNA ligase activity"/>
    <property type="evidence" value="ECO:0007669"/>
    <property type="project" value="UniProtKB-EC"/>
</dbReference>
<keyword evidence="4" id="KW-0067">ATP-binding</keyword>
<evidence type="ECO:0000256" key="6">
    <source>
        <dbReference type="ARBA" id="ARBA00023146"/>
    </source>
</evidence>
<dbReference type="GO" id="GO:0005524">
    <property type="term" value="F:ATP binding"/>
    <property type="evidence" value="ECO:0007669"/>
    <property type="project" value="UniProtKB-KW"/>
</dbReference>
<evidence type="ECO:0000256" key="3">
    <source>
        <dbReference type="ARBA" id="ARBA00022741"/>
    </source>
</evidence>
<dbReference type="GO" id="GO:0005829">
    <property type="term" value="C:cytosol"/>
    <property type="evidence" value="ECO:0007669"/>
    <property type="project" value="TreeGrafter"/>
</dbReference>
<keyword evidence="3" id="KW-0547">Nucleotide-binding</keyword>
<sequence length="384" mass="42264">MDTWATSSLTPQIQSRWSLEEQRHQKLFPMDIRPQAHEIIRTWAFYTIVKAWMHEGQVPWHHVVISGWILDPDRKKMSKSKGNVVTPEGLLDEHSVDAVRYWAGRARLGTDTAFDVGMFKIGKKLATKLFNASRFVLGQIDRAQGEAGSTPGNPAPGGGAAGQTASGFDLAAVTEPLDLAFLGRLRSVVDQSTAAFERFEYAVALQTTEDAFWSFCDDYLELVKSRSYAEEDTPGRRSAVATLHAALSVFLRLLAPFLPYVTEEVWSWRLAGEGRWRSIHTAPWPEASELAPDQARSSEAIFVAASEVLGRIRGAKSEAKKSLRWPVASLAVAASKDDLAALDVVLADVLRAGAAEGAEVRREERDAGSERFQVLVTLGEQAAE</sequence>
<dbReference type="PANTHER" id="PTHR11946">
    <property type="entry name" value="VALYL-TRNA SYNTHETASES"/>
    <property type="match status" value="1"/>
</dbReference>
<keyword evidence="5" id="KW-0648">Protein biosynthesis</keyword>
<dbReference type="SUPFAM" id="SSF52374">
    <property type="entry name" value="Nucleotidylyl transferase"/>
    <property type="match status" value="1"/>
</dbReference>
<comment type="catalytic activity">
    <reaction evidence="8">
        <text>tRNA(Val) + L-valine + ATP = L-valyl-tRNA(Val) + AMP + diphosphate</text>
        <dbReference type="Rhea" id="RHEA:10704"/>
        <dbReference type="Rhea" id="RHEA-COMP:9672"/>
        <dbReference type="Rhea" id="RHEA-COMP:9708"/>
        <dbReference type="ChEBI" id="CHEBI:30616"/>
        <dbReference type="ChEBI" id="CHEBI:33019"/>
        <dbReference type="ChEBI" id="CHEBI:57762"/>
        <dbReference type="ChEBI" id="CHEBI:78442"/>
        <dbReference type="ChEBI" id="CHEBI:78537"/>
        <dbReference type="ChEBI" id="CHEBI:456215"/>
        <dbReference type="EC" id="6.1.1.9"/>
    </reaction>
</comment>
<dbReference type="InterPro" id="IPR033705">
    <property type="entry name" value="Anticodon_Ia_Val"/>
</dbReference>
<evidence type="ECO:0000256" key="7">
    <source>
        <dbReference type="ARBA" id="ARBA00029936"/>
    </source>
</evidence>
<keyword evidence="2 11" id="KW-0436">Ligase</keyword>
<evidence type="ECO:0000256" key="1">
    <source>
        <dbReference type="ARBA" id="ARBA00013169"/>
    </source>
</evidence>